<evidence type="ECO:0000313" key="3">
    <source>
        <dbReference type="Proteomes" id="UP000291084"/>
    </source>
</evidence>
<dbReference type="AlphaFoldDB" id="A0A0S3SJ43"/>
<evidence type="ECO:0000256" key="1">
    <source>
        <dbReference type="SAM" id="MobiDB-lite"/>
    </source>
</evidence>
<dbReference type="Proteomes" id="UP000291084">
    <property type="component" value="Chromosome 7"/>
</dbReference>
<proteinExistence type="predicted"/>
<feature type="region of interest" description="Disordered" evidence="1">
    <location>
        <begin position="1"/>
        <end position="34"/>
    </location>
</feature>
<organism evidence="2 3">
    <name type="scientific">Vigna angularis var. angularis</name>
    <dbReference type="NCBI Taxonomy" id="157739"/>
    <lineage>
        <taxon>Eukaryota</taxon>
        <taxon>Viridiplantae</taxon>
        <taxon>Streptophyta</taxon>
        <taxon>Embryophyta</taxon>
        <taxon>Tracheophyta</taxon>
        <taxon>Spermatophyta</taxon>
        <taxon>Magnoliopsida</taxon>
        <taxon>eudicotyledons</taxon>
        <taxon>Gunneridae</taxon>
        <taxon>Pentapetalae</taxon>
        <taxon>rosids</taxon>
        <taxon>fabids</taxon>
        <taxon>Fabales</taxon>
        <taxon>Fabaceae</taxon>
        <taxon>Papilionoideae</taxon>
        <taxon>50 kb inversion clade</taxon>
        <taxon>NPAAA clade</taxon>
        <taxon>indigoferoid/millettioid clade</taxon>
        <taxon>Phaseoleae</taxon>
        <taxon>Vigna</taxon>
    </lineage>
</organism>
<gene>
    <name evidence="2" type="primary">Vigan.07G169500</name>
    <name evidence="2" type="ORF">VIGAN_07169500</name>
</gene>
<evidence type="ECO:0000313" key="2">
    <source>
        <dbReference type="EMBL" id="BAT92850.1"/>
    </source>
</evidence>
<protein>
    <submittedName>
        <fullName evidence="2">Uncharacterized protein</fullName>
    </submittedName>
</protein>
<reference evidence="2 3" key="1">
    <citation type="journal article" date="2015" name="Sci. Rep.">
        <title>The power of single molecule real-time sequencing technology in the de novo assembly of a eukaryotic genome.</title>
        <authorList>
            <person name="Sakai H."/>
            <person name="Naito K."/>
            <person name="Ogiso-Tanaka E."/>
            <person name="Takahashi Y."/>
            <person name="Iseki K."/>
            <person name="Muto C."/>
            <person name="Satou K."/>
            <person name="Teruya K."/>
            <person name="Shiroma A."/>
            <person name="Shimoji M."/>
            <person name="Hirano T."/>
            <person name="Itoh T."/>
            <person name="Kaga A."/>
            <person name="Tomooka N."/>
        </authorList>
    </citation>
    <scope>NUCLEOTIDE SEQUENCE [LARGE SCALE GENOMIC DNA]</scope>
    <source>
        <strain evidence="3">cv. Shumari</strain>
    </source>
</reference>
<dbReference type="EMBL" id="AP015040">
    <property type="protein sequence ID" value="BAT92850.1"/>
    <property type="molecule type" value="Genomic_DNA"/>
</dbReference>
<accession>A0A0S3SJ43</accession>
<keyword evidence="3" id="KW-1185">Reference proteome</keyword>
<sequence>MEGTEANIKKNEGKDSYLVCKTNPNSKQKSTKYEHQHIKSCTSQSCTGQEGGAAYHNGRFAAKGFGDIRSKEGTLCGRTSSEMDPLRSPHQLFQCHSQRGDLPWQPSYKTAEHKWLSYHCFGHFHLL</sequence>
<name>A0A0S3SJ43_PHAAN</name>